<organism evidence="2 3">
    <name type="scientific">Acidipila rosea</name>
    <dbReference type="NCBI Taxonomy" id="768535"/>
    <lineage>
        <taxon>Bacteria</taxon>
        <taxon>Pseudomonadati</taxon>
        <taxon>Acidobacteriota</taxon>
        <taxon>Terriglobia</taxon>
        <taxon>Terriglobales</taxon>
        <taxon>Acidobacteriaceae</taxon>
        <taxon>Acidipila</taxon>
    </lineage>
</organism>
<dbReference type="Proteomes" id="UP000295210">
    <property type="component" value="Unassembled WGS sequence"/>
</dbReference>
<feature type="transmembrane region" description="Helical" evidence="1">
    <location>
        <begin position="203"/>
        <end position="221"/>
    </location>
</feature>
<comment type="caution">
    <text evidence="2">The sequence shown here is derived from an EMBL/GenBank/DDBJ whole genome shotgun (WGS) entry which is preliminary data.</text>
</comment>
<keyword evidence="1" id="KW-0812">Transmembrane</keyword>
<accession>A0A4V6NEU0</accession>
<feature type="transmembrane region" description="Helical" evidence="1">
    <location>
        <begin position="90"/>
        <end position="111"/>
    </location>
</feature>
<keyword evidence="1" id="KW-1133">Transmembrane helix</keyword>
<evidence type="ECO:0000256" key="1">
    <source>
        <dbReference type="SAM" id="Phobius"/>
    </source>
</evidence>
<feature type="transmembrane region" description="Helical" evidence="1">
    <location>
        <begin position="150"/>
        <end position="172"/>
    </location>
</feature>
<evidence type="ECO:0000313" key="2">
    <source>
        <dbReference type="EMBL" id="TCK73791.1"/>
    </source>
</evidence>
<proteinExistence type="predicted"/>
<gene>
    <name evidence="2" type="ORF">C7378_1405</name>
</gene>
<evidence type="ECO:0008006" key="4">
    <source>
        <dbReference type="Google" id="ProtNLM"/>
    </source>
</evidence>
<dbReference type="OrthoDB" id="9843742at2"/>
<name>A0A4V6NEU0_9BACT</name>
<dbReference type="AlphaFoldDB" id="A0A4V6NEU0"/>
<keyword evidence="1" id="KW-0472">Membrane</keyword>
<sequence>MKKSMLIARQLLWQNRWLFALLMLWPYLMGVLLVASGSQLDPEDLLAILHQECIYALALVAVTASTQLGNEQRSRRIATVLAEAVSRGEYLAALWLTAVVPLLLFLAGFAITGSALAVYAGSSAGGVLFMALLVTVVGLWAAAASLLWSIFLPAVFASIAAITSVGLVILAGDYGVPGPGRLMMETLRTGFVVPRRLTVGGDVILSIASAAVIFAAAWWLFDRRDLNLTAE</sequence>
<reference evidence="2 3" key="1">
    <citation type="submission" date="2019-03" db="EMBL/GenBank/DDBJ databases">
        <title>Genomic Encyclopedia of Type Strains, Phase IV (KMG-IV): sequencing the most valuable type-strain genomes for metagenomic binning, comparative biology and taxonomic classification.</title>
        <authorList>
            <person name="Goeker M."/>
        </authorList>
    </citation>
    <scope>NUCLEOTIDE SEQUENCE [LARGE SCALE GENOMIC DNA]</scope>
    <source>
        <strain evidence="2 3">DSM 103428</strain>
    </source>
</reference>
<feature type="transmembrane region" description="Helical" evidence="1">
    <location>
        <begin position="47"/>
        <end position="69"/>
    </location>
</feature>
<dbReference type="RefSeq" id="WP_131993875.1">
    <property type="nucleotide sequence ID" value="NZ_SMGK01000002.1"/>
</dbReference>
<keyword evidence="3" id="KW-1185">Reference proteome</keyword>
<feature type="transmembrane region" description="Helical" evidence="1">
    <location>
        <begin position="117"/>
        <end position="143"/>
    </location>
</feature>
<protein>
    <recommendedName>
        <fullName evidence="4">ABC-2 type transport system permease protein</fullName>
    </recommendedName>
</protein>
<evidence type="ECO:0000313" key="3">
    <source>
        <dbReference type="Proteomes" id="UP000295210"/>
    </source>
</evidence>
<dbReference type="EMBL" id="SMGK01000002">
    <property type="protein sequence ID" value="TCK73791.1"/>
    <property type="molecule type" value="Genomic_DNA"/>
</dbReference>